<dbReference type="PANTHER" id="PTHR32308">
    <property type="entry name" value="LYASE BETA SUBUNIT, PUTATIVE (AFU_ORTHOLOGUE AFUA_4G13030)-RELATED"/>
    <property type="match status" value="1"/>
</dbReference>
<dbReference type="AlphaFoldDB" id="A0A2U1SVV7"/>
<name>A0A2U1SVV7_METSR</name>
<dbReference type="GO" id="GO:0006107">
    <property type="term" value="P:oxaloacetate metabolic process"/>
    <property type="evidence" value="ECO:0007669"/>
    <property type="project" value="TreeGrafter"/>
</dbReference>
<comment type="cofactor">
    <cofactor evidence="1">
        <name>Mg(2+)</name>
        <dbReference type="ChEBI" id="CHEBI:18420"/>
    </cofactor>
</comment>
<organism evidence="5 6">
    <name type="scientific">Methylosinus sporium</name>
    <dbReference type="NCBI Taxonomy" id="428"/>
    <lineage>
        <taxon>Bacteria</taxon>
        <taxon>Pseudomonadati</taxon>
        <taxon>Pseudomonadota</taxon>
        <taxon>Alphaproteobacteria</taxon>
        <taxon>Hyphomicrobiales</taxon>
        <taxon>Methylocystaceae</taxon>
        <taxon>Methylosinus</taxon>
    </lineage>
</organism>
<dbReference type="PANTHER" id="PTHR32308:SF0">
    <property type="entry name" value="HPCH_HPAI ALDOLASE_CITRATE LYASE DOMAIN-CONTAINING PROTEIN"/>
    <property type="match status" value="1"/>
</dbReference>
<dbReference type="Proteomes" id="UP000245137">
    <property type="component" value="Unassembled WGS sequence"/>
</dbReference>
<sequence>MRSFFLVAPREEAFAAALASGADAIVLDLCDSREASRSGAAALIRRPRPPGLRLYARIAALDSAAIDADLASVVGAGADGIFLPQACGGASVQHVSAKLAVQEAECGRADGATRIVALATQTPAAIFALSSYAGASARLEALAFDVEPLRRALGVEPHSVAANDPASPFSVARALLLLGAAAAGVAAIDAPFAAIGDAEGLVAQCRAARRDGFGAKLALDAAQIPAINQTFGKAPPAL</sequence>
<dbReference type="GO" id="GO:0000287">
    <property type="term" value="F:magnesium ion binding"/>
    <property type="evidence" value="ECO:0007669"/>
    <property type="project" value="TreeGrafter"/>
</dbReference>
<dbReference type="EMBL" id="PUIV01000001">
    <property type="protein sequence ID" value="PWB95750.1"/>
    <property type="molecule type" value="Genomic_DNA"/>
</dbReference>
<evidence type="ECO:0000313" key="5">
    <source>
        <dbReference type="EMBL" id="PWB95750.1"/>
    </source>
</evidence>
<protein>
    <submittedName>
        <fullName evidence="5">Aldolase</fullName>
    </submittedName>
</protein>
<feature type="domain" description="HpcH/HpaI aldolase/citrate lyase" evidence="4">
    <location>
        <begin position="5"/>
        <end position="220"/>
    </location>
</feature>
<evidence type="ECO:0000256" key="2">
    <source>
        <dbReference type="ARBA" id="ARBA00022723"/>
    </source>
</evidence>
<dbReference type="OrthoDB" id="9800547at2"/>
<dbReference type="Gene3D" id="3.20.20.60">
    <property type="entry name" value="Phosphoenolpyruvate-binding domains"/>
    <property type="match status" value="1"/>
</dbReference>
<proteinExistence type="predicted"/>
<gene>
    <name evidence="5" type="ORF">C5689_01190</name>
</gene>
<evidence type="ECO:0000313" key="6">
    <source>
        <dbReference type="Proteomes" id="UP000245137"/>
    </source>
</evidence>
<dbReference type="InterPro" id="IPR040442">
    <property type="entry name" value="Pyrv_kinase-like_dom_sf"/>
</dbReference>
<evidence type="ECO:0000259" key="4">
    <source>
        <dbReference type="Pfam" id="PF03328"/>
    </source>
</evidence>
<keyword evidence="6" id="KW-1185">Reference proteome</keyword>
<comment type="caution">
    <text evidence="5">The sequence shown here is derived from an EMBL/GenBank/DDBJ whole genome shotgun (WGS) entry which is preliminary data.</text>
</comment>
<reference evidence="5 6" key="1">
    <citation type="journal article" date="2018" name="Appl. Microbiol. Biotechnol.">
        <title>Co-cultivation of the strictly anaerobic methanogen Methanosarcina barkeri with aerobic methanotrophs in an oxygen-limited membrane bioreactor.</title>
        <authorList>
            <person name="In 't Zandt M.H."/>
            <person name="van den Bosch T.J.M."/>
            <person name="Rijkers R."/>
            <person name="van Kessel M.A.H.J."/>
            <person name="Jetten M.S.M."/>
            <person name="Welte C.U."/>
        </authorList>
    </citation>
    <scope>NUCLEOTIDE SEQUENCE [LARGE SCALE GENOMIC DNA]</scope>
    <source>
        <strain evidence="5 6">DSM 17706</strain>
    </source>
</reference>
<keyword evidence="3" id="KW-0460">Magnesium</keyword>
<accession>A0A2U1SVV7</accession>
<dbReference type="GO" id="GO:0003824">
    <property type="term" value="F:catalytic activity"/>
    <property type="evidence" value="ECO:0007669"/>
    <property type="project" value="InterPro"/>
</dbReference>
<dbReference type="InterPro" id="IPR005000">
    <property type="entry name" value="Aldolase/citrate-lyase_domain"/>
</dbReference>
<dbReference type="InterPro" id="IPR015813">
    <property type="entry name" value="Pyrv/PenolPyrv_kinase-like_dom"/>
</dbReference>
<keyword evidence="2" id="KW-0479">Metal-binding</keyword>
<evidence type="ECO:0000256" key="1">
    <source>
        <dbReference type="ARBA" id="ARBA00001946"/>
    </source>
</evidence>
<evidence type="ECO:0000256" key="3">
    <source>
        <dbReference type="ARBA" id="ARBA00022842"/>
    </source>
</evidence>
<dbReference type="SUPFAM" id="SSF51621">
    <property type="entry name" value="Phosphoenolpyruvate/pyruvate domain"/>
    <property type="match status" value="1"/>
</dbReference>
<dbReference type="Pfam" id="PF03328">
    <property type="entry name" value="HpcH_HpaI"/>
    <property type="match status" value="1"/>
</dbReference>